<dbReference type="PANTHER" id="PTHR48090">
    <property type="entry name" value="UNDECAPRENYL-PHOSPHATE 4-DEOXY-4-FORMAMIDO-L-ARABINOSE TRANSFERASE-RELATED"/>
    <property type="match status" value="1"/>
</dbReference>
<name>A0A023X0N0_RUBRA</name>
<keyword evidence="5" id="KW-1185">Reference proteome</keyword>
<dbReference type="EMBL" id="CP007514">
    <property type="protein sequence ID" value="AHY45776.1"/>
    <property type="molecule type" value="Genomic_DNA"/>
</dbReference>
<dbReference type="KEGG" id="rrd:RradSPS_0493"/>
<feature type="transmembrane region" description="Helical" evidence="2">
    <location>
        <begin position="35"/>
        <end position="63"/>
    </location>
</feature>
<feature type="transmembrane region" description="Helical" evidence="2">
    <location>
        <begin position="6"/>
        <end position="23"/>
    </location>
</feature>
<dbReference type="GO" id="GO:0016740">
    <property type="term" value="F:transferase activity"/>
    <property type="evidence" value="ECO:0007669"/>
    <property type="project" value="UniProtKB-KW"/>
</dbReference>
<organism evidence="4 5">
    <name type="scientific">Rubrobacter radiotolerans</name>
    <name type="common">Arthrobacter radiotolerans</name>
    <dbReference type="NCBI Taxonomy" id="42256"/>
    <lineage>
        <taxon>Bacteria</taxon>
        <taxon>Bacillati</taxon>
        <taxon>Actinomycetota</taxon>
        <taxon>Rubrobacteria</taxon>
        <taxon>Rubrobacterales</taxon>
        <taxon>Rubrobacteraceae</taxon>
        <taxon>Rubrobacter</taxon>
    </lineage>
</organism>
<reference evidence="4 5" key="1">
    <citation type="submission" date="2014-03" db="EMBL/GenBank/DDBJ databases">
        <title>Complete genome sequence of the Radio-Resistant Rubrobacter radiotolerans RSPS-4.</title>
        <authorList>
            <person name="Egas C.C."/>
            <person name="Barroso C.C."/>
            <person name="Froufe H.J.C."/>
            <person name="Pacheco J.J."/>
            <person name="Albuquerque L.L."/>
            <person name="da Costa M.M.S."/>
        </authorList>
    </citation>
    <scope>NUCLEOTIDE SEQUENCE [LARGE SCALE GENOMIC DNA]</scope>
    <source>
        <strain evidence="4 5">RSPS-4</strain>
    </source>
</reference>
<keyword evidence="2" id="KW-1133">Transmembrane helix</keyword>
<dbReference type="CDD" id="cd04179">
    <property type="entry name" value="DPM_DPG-synthase_like"/>
    <property type="match status" value="1"/>
</dbReference>
<proteinExistence type="inferred from homology"/>
<dbReference type="STRING" id="42256.RradSPS_0493"/>
<dbReference type="SUPFAM" id="SSF53448">
    <property type="entry name" value="Nucleotide-diphospho-sugar transferases"/>
    <property type="match status" value="1"/>
</dbReference>
<dbReference type="Gene3D" id="3.90.550.10">
    <property type="entry name" value="Spore Coat Polysaccharide Biosynthesis Protein SpsA, Chain A"/>
    <property type="match status" value="1"/>
</dbReference>
<evidence type="ECO:0000256" key="1">
    <source>
        <dbReference type="ARBA" id="ARBA00006739"/>
    </source>
</evidence>
<dbReference type="Pfam" id="PF00535">
    <property type="entry name" value="Glycos_transf_2"/>
    <property type="match status" value="1"/>
</dbReference>
<keyword evidence="2" id="KW-0472">Membrane</keyword>
<evidence type="ECO:0000256" key="2">
    <source>
        <dbReference type="SAM" id="Phobius"/>
    </source>
</evidence>
<dbReference type="PANTHER" id="PTHR48090:SF7">
    <property type="entry name" value="RFBJ PROTEIN"/>
    <property type="match status" value="1"/>
</dbReference>
<keyword evidence="2" id="KW-0812">Transmembrane</keyword>
<feature type="domain" description="Glycosyltransferase 2-like" evidence="3">
    <location>
        <begin position="133"/>
        <end position="287"/>
    </location>
</feature>
<evidence type="ECO:0000313" key="5">
    <source>
        <dbReference type="Proteomes" id="UP000025229"/>
    </source>
</evidence>
<dbReference type="eggNOG" id="COG0463">
    <property type="taxonomic scope" value="Bacteria"/>
</dbReference>
<keyword evidence="4" id="KW-0808">Transferase</keyword>
<accession>A0A023X0N0</accession>
<dbReference type="InterPro" id="IPR029044">
    <property type="entry name" value="Nucleotide-diphossugar_trans"/>
</dbReference>
<dbReference type="HOGENOM" id="CLU_033536_7_4_11"/>
<gene>
    <name evidence="4" type="ORF">RradSPS_0493</name>
</gene>
<evidence type="ECO:0000259" key="3">
    <source>
        <dbReference type="Pfam" id="PF00535"/>
    </source>
</evidence>
<sequence>MVLEHVRFAGVVAAALIAVYAVIKYRLYGGWRRFDLLLALAIALAIATVSFVPQVGNVFLGLFDLQNRGFALLVVSNLALFGLFLYLLNQLRQNGLKNGRLVSGLAIREYRERFGLRKKADGRADGSERRLLVLVPAYNEAPTILQVLRTLPESVLGYRVDVLVVDDGSTDGTEEILLSAGYPVAVHAVNRGQGDALRTGFEIACLEGADIVVNFDADGQYRAEDLEDLIRPVVEGEADYVHGSRFLGFYEEAGSVRHLGVVFFSRLISLLSGQRITDATNGFRAIRGSEVAKLDLREESFSATELILEALRNDLRLVEVPVSMLKRAEGESKKPKRLRYPLGVLRVIIQTWLR</sequence>
<comment type="similarity">
    <text evidence="1">Belongs to the glycosyltransferase 2 family.</text>
</comment>
<dbReference type="AlphaFoldDB" id="A0A023X0N0"/>
<protein>
    <submittedName>
        <fullName evidence="4">Glycosyl transferase family 2</fullName>
    </submittedName>
</protein>
<feature type="transmembrane region" description="Helical" evidence="2">
    <location>
        <begin position="69"/>
        <end position="88"/>
    </location>
</feature>
<dbReference type="InterPro" id="IPR001173">
    <property type="entry name" value="Glyco_trans_2-like"/>
</dbReference>
<evidence type="ECO:0000313" key="4">
    <source>
        <dbReference type="EMBL" id="AHY45776.1"/>
    </source>
</evidence>
<dbReference type="InterPro" id="IPR050256">
    <property type="entry name" value="Glycosyltransferase_2"/>
</dbReference>
<dbReference type="Proteomes" id="UP000025229">
    <property type="component" value="Chromosome"/>
</dbReference>